<proteinExistence type="predicted"/>
<accession>A0A841FIE3</accession>
<evidence type="ECO:0000256" key="1">
    <source>
        <dbReference type="SAM" id="SignalP"/>
    </source>
</evidence>
<feature type="signal peptide" evidence="1">
    <location>
        <begin position="1"/>
        <end position="25"/>
    </location>
</feature>
<dbReference type="EMBL" id="JACHGT010000002">
    <property type="protein sequence ID" value="MBB6032907.1"/>
    <property type="molecule type" value="Genomic_DNA"/>
</dbReference>
<keyword evidence="3" id="KW-1185">Reference proteome</keyword>
<evidence type="ECO:0008006" key="4">
    <source>
        <dbReference type="Google" id="ProtNLM"/>
    </source>
</evidence>
<dbReference type="AlphaFoldDB" id="A0A841FIE3"/>
<name>A0A841FIE3_9ACTN</name>
<dbReference type="Proteomes" id="UP000548476">
    <property type="component" value="Unassembled WGS sequence"/>
</dbReference>
<feature type="chain" id="PRO_5038701159" description="Metalloprotease" evidence="1">
    <location>
        <begin position="26"/>
        <end position="358"/>
    </location>
</feature>
<keyword evidence="1" id="KW-0732">Signal</keyword>
<protein>
    <recommendedName>
        <fullName evidence="4">Metalloprotease</fullName>
    </recommendedName>
</protein>
<gene>
    <name evidence="2" type="ORF">HNR73_000754</name>
</gene>
<evidence type="ECO:0000313" key="3">
    <source>
        <dbReference type="Proteomes" id="UP000548476"/>
    </source>
</evidence>
<dbReference type="PROSITE" id="PS51257">
    <property type="entry name" value="PROKAR_LIPOPROTEIN"/>
    <property type="match status" value="1"/>
</dbReference>
<sequence>MPRRRRRPSAMAAALALALLFPAGAACARKPAADPACLAGVLKFEHRDAEAGPEKPWATETASAADWELWSGTSQLATGRTDADGTFVACGGESSYADMRLRFPSASGDLSEVVTDRTKRARHTFDSATVTDVVGRRDVGVVEVPKKMASAWHIIDTLGLLYAKRAGTSSCWTRQCERLTVVWGPAPSDDAGYFDQGGTDAVILAGDMPDSEHVVLHEAGHWFQWELYGHWLPEADNCQVHFVESRSSPTCAWVEGFPDALAAYTLGDRRFVHEDGNAVAIDPDASWDTGDAVQGRVAGALLDLWAGPDGGTWDATIALMSHERSSTFDEYFAVDRPTADPPLSTTGEAAEVVEEWGL</sequence>
<reference evidence="2 3" key="1">
    <citation type="submission" date="2020-08" db="EMBL/GenBank/DDBJ databases">
        <title>Genomic Encyclopedia of Type Strains, Phase IV (KMG-IV): sequencing the most valuable type-strain genomes for metagenomic binning, comparative biology and taxonomic classification.</title>
        <authorList>
            <person name="Goeker M."/>
        </authorList>
    </citation>
    <scope>NUCLEOTIDE SEQUENCE [LARGE SCALE GENOMIC DNA]</scope>
    <source>
        <strain evidence="2 3">YIM 65646</strain>
    </source>
</reference>
<organism evidence="2 3">
    <name type="scientific">Phytomonospora endophytica</name>
    <dbReference type="NCBI Taxonomy" id="714109"/>
    <lineage>
        <taxon>Bacteria</taxon>
        <taxon>Bacillati</taxon>
        <taxon>Actinomycetota</taxon>
        <taxon>Actinomycetes</taxon>
        <taxon>Micromonosporales</taxon>
        <taxon>Micromonosporaceae</taxon>
        <taxon>Phytomonospora</taxon>
    </lineage>
</organism>
<dbReference type="RefSeq" id="WP_184785837.1">
    <property type="nucleotide sequence ID" value="NZ_BONT01000020.1"/>
</dbReference>
<comment type="caution">
    <text evidence="2">The sequence shown here is derived from an EMBL/GenBank/DDBJ whole genome shotgun (WGS) entry which is preliminary data.</text>
</comment>
<evidence type="ECO:0000313" key="2">
    <source>
        <dbReference type="EMBL" id="MBB6032907.1"/>
    </source>
</evidence>